<evidence type="ECO:0000313" key="3">
    <source>
        <dbReference type="Proteomes" id="UP001163046"/>
    </source>
</evidence>
<keyword evidence="1" id="KW-0472">Membrane</keyword>
<gene>
    <name evidence="2" type="ORF">OS493_001990</name>
</gene>
<comment type="caution">
    <text evidence="2">The sequence shown here is derived from an EMBL/GenBank/DDBJ whole genome shotgun (WGS) entry which is preliminary data.</text>
</comment>
<dbReference type="OrthoDB" id="5959240at2759"/>
<keyword evidence="1" id="KW-1133">Transmembrane helix</keyword>
<protein>
    <submittedName>
        <fullName evidence="2">Uncharacterized protein</fullName>
    </submittedName>
</protein>
<evidence type="ECO:0000313" key="2">
    <source>
        <dbReference type="EMBL" id="KAJ7375245.1"/>
    </source>
</evidence>
<evidence type="ECO:0000256" key="1">
    <source>
        <dbReference type="SAM" id="Phobius"/>
    </source>
</evidence>
<dbReference type="Proteomes" id="UP001163046">
    <property type="component" value="Unassembled WGS sequence"/>
</dbReference>
<proteinExistence type="predicted"/>
<name>A0A9W9Z5C2_9CNID</name>
<feature type="transmembrane region" description="Helical" evidence="1">
    <location>
        <begin position="31"/>
        <end position="51"/>
    </location>
</feature>
<sequence length="71" mass="7813">MRSDDEDDEADLQETLTGMRDVEKSGQNTSLIAAMAVVAAVCLVGVSYFAWDKKKRSAVRSYQLLSVPTED</sequence>
<dbReference type="AlphaFoldDB" id="A0A9W9Z5C2"/>
<dbReference type="EMBL" id="MU826826">
    <property type="protein sequence ID" value="KAJ7375245.1"/>
    <property type="molecule type" value="Genomic_DNA"/>
</dbReference>
<accession>A0A9W9Z5C2</accession>
<organism evidence="2 3">
    <name type="scientific">Desmophyllum pertusum</name>
    <dbReference type="NCBI Taxonomy" id="174260"/>
    <lineage>
        <taxon>Eukaryota</taxon>
        <taxon>Metazoa</taxon>
        <taxon>Cnidaria</taxon>
        <taxon>Anthozoa</taxon>
        <taxon>Hexacorallia</taxon>
        <taxon>Scleractinia</taxon>
        <taxon>Caryophylliina</taxon>
        <taxon>Caryophylliidae</taxon>
        <taxon>Desmophyllum</taxon>
    </lineage>
</organism>
<reference evidence="2" key="1">
    <citation type="submission" date="2023-01" db="EMBL/GenBank/DDBJ databases">
        <title>Genome assembly of the deep-sea coral Lophelia pertusa.</title>
        <authorList>
            <person name="Herrera S."/>
            <person name="Cordes E."/>
        </authorList>
    </citation>
    <scope>NUCLEOTIDE SEQUENCE</scope>
    <source>
        <strain evidence="2">USNM1676648</strain>
        <tissue evidence="2">Polyp</tissue>
    </source>
</reference>
<keyword evidence="3" id="KW-1185">Reference proteome</keyword>
<keyword evidence="1" id="KW-0812">Transmembrane</keyword>